<dbReference type="Proteomes" id="UP000604825">
    <property type="component" value="Unassembled WGS sequence"/>
</dbReference>
<gene>
    <name evidence="2" type="ORF">NCGR_LOCUS63970</name>
</gene>
<dbReference type="EMBL" id="CAJGYO010000019">
    <property type="protein sequence ID" value="CAD6339872.1"/>
    <property type="molecule type" value="Genomic_DNA"/>
</dbReference>
<organism evidence="2 3">
    <name type="scientific">Miscanthus lutarioriparius</name>
    <dbReference type="NCBI Taxonomy" id="422564"/>
    <lineage>
        <taxon>Eukaryota</taxon>
        <taxon>Viridiplantae</taxon>
        <taxon>Streptophyta</taxon>
        <taxon>Embryophyta</taxon>
        <taxon>Tracheophyta</taxon>
        <taxon>Spermatophyta</taxon>
        <taxon>Magnoliopsida</taxon>
        <taxon>Liliopsida</taxon>
        <taxon>Poales</taxon>
        <taxon>Poaceae</taxon>
        <taxon>PACMAD clade</taxon>
        <taxon>Panicoideae</taxon>
        <taxon>Andropogonodae</taxon>
        <taxon>Andropogoneae</taxon>
        <taxon>Saccharinae</taxon>
        <taxon>Miscanthus</taxon>
    </lineage>
</organism>
<feature type="region of interest" description="Disordered" evidence="1">
    <location>
        <begin position="139"/>
        <end position="158"/>
    </location>
</feature>
<protein>
    <submittedName>
        <fullName evidence="2">Uncharacterized protein</fullName>
    </submittedName>
</protein>
<name>A0A811SEM5_9POAL</name>
<evidence type="ECO:0000313" key="2">
    <source>
        <dbReference type="EMBL" id="CAD6339872.1"/>
    </source>
</evidence>
<accession>A0A811SEM5</accession>
<evidence type="ECO:0000313" key="3">
    <source>
        <dbReference type="Proteomes" id="UP000604825"/>
    </source>
</evidence>
<dbReference type="AlphaFoldDB" id="A0A811SEM5"/>
<evidence type="ECO:0000256" key="1">
    <source>
        <dbReference type="SAM" id="MobiDB-lite"/>
    </source>
</evidence>
<sequence>MLAAAAVGLAGGAPPQARTRRWADGGCSIQVLAPLALDAGSRLGALLPCLAASPLLEHAVALAAGRRSCCPAPVRIAAKRRPRCSVPTHHGGGVSEEKVADIRLGGDPGASSPRLATLAVCSDLRGGDHCRQAADLVATPGTSPSAQIHPNSSNEGTP</sequence>
<proteinExistence type="predicted"/>
<comment type="caution">
    <text evidence="2">The sequence shown here is derived from an EMBL/GenBank/DDBJ whole genome shotgun (WGS) entry which is preliminary data.</text>
</comment>
<feature type="compositionally biased region" description="Polar residues" evidence="1">
    <location>
        <begin position="140"/>
        <end position="158"/>
    </location>
</feature>
<keyword evidence="3" id="KW-1185">Reference proteome</keyword>
<reference evidence="2" key="1">
    <citation type="submission" date="2020-10" db="EMBL/GenBank/DDBJ databases">
        <authorList>
            <person name="Han B."/>
            <person name="Lu T."/>
            <person name="Zhao Q."/>
            <person name="Huang X."/>
            <person name="Zhao Y."/>
        </authorList>
    </citation>
    <scope>NUCLEOTIDE SEQUENCE</scope>
</reference>